<sequence length="67" mass="7771">MPPCSFLLSFQLRSLESGVFMSEIATLRSRTLALLKFSTTLRLVYYVSYTTNTCTISRFPYMFSLRL</sequence>
<dbReference type="InParanoid" id="A0A3Q7I361"/>
<dbReference type="PaxDb" id="4081-Solyc09g061630.1.1"/>
<name>A0A3Q7I361_SOLLC</name>
<evidence type="ECO:0000313" key="2">
    <source>
        <dbReference type="Proteomes" id="UP000004994"/>
    </source>
</evidence>
<accession>A0A3Q7I361</accession>
<evidence type="ECO:0000313" key="1">
    <source>
        <dbReference type="EnsemblPlants" id="Solyc09g061630.2.1"/>
    </source>
</evidence>
<dbReference type="Proteomes" id="UP000004994">
    <property type="component" value="Chromosome 9"/>
</dbReference>
<dbReference type="EnsemblPlants" id="Solyc09g061630.2.1">
    <property type="protein sequence ID" value="Solyc09g061630.2.1"/>
    <property type="gene ID" value="Solyc09g061630.2"/>
</dbReference>
<keyword evidence="2" id="KW-1185">Reference proteome</keyword>
<reference evidence="1" key="1">
    <citation type="journal article" date="2012" name="Nature">
        <title>The tomato genome sequence provides insights into fleshy fruit evolution.</title>
        <authorList>
            <consortium name="Tomato Genome Consortium"/>
        </authorList>
    </citation>
    <scope>NUCLEOTIDE SEQUENCE [LARGE SCALE GENOMIC DNA]</scope>
    <source>
        <strain evidence="1">cv. Heinz 1706</strain>
    </source>
</reference>
<organism evidence="1">
    <name type="scientific">Solanum lycopersicum</name>
    <name type="common">Tomato</name>
    <name type="synonym">Lycopersicon esculentum</name>
    <dbReference type="NCBI Taxonomy" id="4081"/>
    <lineage>
        <taxon>Eukaryota</taxon>
        <taxon>Viridiplantae</taxon>
        <taxon>Streptophyta</taxon>
        <taxon>Embryophyta</taxon>
        <taxon>Tracheophyta</taxon>
        <taxon>Spermatophyta</taxon>
        <taxon>Magnoliopsida</taxon>
        <taxon>eudicotyledons</taxon>
        <taxon>Gunneridae</taxon>
        <taxon>Pentapetalae</taxon>
        <taxon>asterids</taxon>
        <taxon>lamiids</taxon>
        <taxon>Solanales</taxon>
        <taxon>Solanaceae</taxon>
        <taxon>Solanoideae</taxon>
        <taxon>Solaneae</taxon>
        <taxon>Solanum</taxon>
        <taxon>Solanum subgen. Lycopersicon</taxon>
    </lineage>
</organism>
<dbReference type="Gramene" id="Solyc09g061630.2.1">
    <property type="protein sequence ID" value="Solyc09g061630.2.1"/>
    <property type="gene ID" value="Solyc09g061630.2"/>
</dbReference>
<dbReference type="AlphaFoldDB" id="A0A3Q7I361"/>
<protein>
    <submittedName>
        <fullName evidence="1">Uncharacterized protein</fullName>
    </submittedName>
</protein>
<proteinExistence type="predicted"/>
<reference evidence="1" key="2">
    <citation type="submission" date="2019-01" db="UniProtKB">
        <authorList>
            <consortium name="EnsemblPlants"/>
        </authorList>
    </citation>
    <scope>IDENTIFICATION</scope>
    <source>
        <strain evidence="1">cv. Heinz 1706</strain>
    </source>
</reference>